<sequence length="565" mass="61622">MTSGRSSTRSRSVLGKRARDESQTEQRSGETSDNSSPGCLEPSLHSTRSPDDAAATTEITSAQNSSPFVCTYDGCLKSFATAAHRKRHERSHTGILPYDCPLCGKRFARSDVRGRHITGIHDKDPATVLKGIEPRAGKDAETSDPPQTSAKRPATINHDGPEQDRPEAGRQNVPQVSPPIMQPPPASSGLGDPYLTNDRIISQILQPVSLPSPSHISDPDHNFPSPLDRQQLHNNDMYPSPGISAGYGSSMQVPFPQPSLAHLAQPAQHPNMDMLLQAVSTSHWVEPSFQGKTGYEALQPGYHANVQSGTPSTYESSQIPTGYINLGVPTSAMVPDQVNVEEGMADVFGWGVNSTEWMQLYDSMGMDSNLVAPAETPYPHPPRTYIPAVNQSYPVTQQGIVTGSPVWISDPHQHLQQIQRHSVPEGSSHLRTRIQRRPSAQAYQGTESPLGSVTHDHTGNVEYGLPSELSNNQEAYPSRTSLINRDIQLMSSNNRSAALGDAYTSDDMIPGRNTRQPTNEVVYGEEGTPWPSKTSIDIWIDTTGRTLQPQTKASIEERPKAQVEE</sequence>
<proteinExistence type="predicted"/>
<gene>
    <name evidence="1" type="ORF">QFC20_000052</name>
</gene>
<name>A0ACC2X142_9TREE</name>
<evidence type="ECO:0000313" key="1">
    <source>
        <dbReference type="EMBL" id="KAJ9117774.1"/>
    </source>
</evidence>
<dbReference type="Proteomes" id="UP001230649">
    <property type="component" value="Unassembled WGS sequence"/>
</dbReference>
<dbReference type="EMBL" id="JASBWS010000001">
    <property type="protein sequence ID" value="KAJ9117774.1"/>
    <property type="molecule type" value="Genomic_DNA"/>
</dbReference>
<reference evidence="1" key="1">
    <citation type="submission" date="2023-04" db="EMBL/GenBank/DDBJ databases">
        <title>Draft Genome sequencing of Naganishia species isolated from polar environments using Oxford Nanopore Technology.</title>
        <authorList>
            <person name="Leo P."/>
            <person name="Venkateswaran K."/>
        </authorList>
    </citation>
    <scope>NUCLEOTIDE SEQUENCE</scope>
    <source>
        <strain evidence="1">MNA-CCFEE 5262</strain>
    </source>
</reference>
<protein>
    <submittedName>
        <fullName evidence="1">Uncharacterized protein</fullName>
    </submittedName>
</protein>
<organism evidence="1 2">
    <name type="scientific">Naganishia adeliensis</name>
    <dbReference type="NCBI Taxonomy" id="92952"/>
    <lineage>
        <taxon>Eukaryota</taxon>
        <taxon>Fungi</taxon>
        <taxon>Dikarya</taxon>
        <taxon>Basidiomycota</taxon>
        <taxon>Agaricomycotina</taxon>
        <taxon>Tremellomycetes</taxon>
        <taxon>Filobasidiales</taxon>
        <taxon>Filobasidiaceae</taxon>
        <taxon>Naganishia</taxon>
    </lineage>
</organism>
<evidence type="ECO:0000313" key="2">
    <source>
        <dbReference type="Proteomes" id="UP001230649"/>
    </source>
</evidence>
<accession>A0ACC2X142</accession>
<comment type="caution">
    <text evidence="1">The sequence shown here is derived from an EMBL/GenBank/DDBJ whole genome shotgun (WGS) entry which is preliminary data.</text>
</comment>
<keyword evidence="2" id="KW-1185">Reference proteome</keyword>